<evidence type="ECO:0000313" key="2">
    <source>
        <dbReference type="EMBL" id="GAU93300.1"/>
    </source>
</evidence>
<organism evidence="2 3">
    <name type="scientific">Ramazzottius varieornatus</name>
    <name type="common">Water bear</name>
    <name type="synonym">Tardigrade</name>
    <dbReference type="NCBI Taxonomy" id="947166"/>
    <lineage>
        <taxon>Eukaryota</taxon>
        <taxon>Metazoa</taxon>
        <taxon>Ecdysozoa</taxon>
        <taxon>Tardigrada</taxon>
        <taxon>Eutardigrada</taxon>
        <taxon>Parachela</taxon>
        <taxon>Hypsibioidea</taxon>
        <taxon>Ramazzottiidae</taxon>
        <taxon>Ramazzottius</taxon>
    </lineage>
</organism>
<evidence type="ECO:0000256" key="1">
    <source>
        <dbReference type="SAM" id="SignalP"/>
    </source>
</evidence>
<evidence type="ECO:0000313" key="3">
    <source>
        <dbReference type="Proteomes" id="UP000186922"/>
    </source>
</evidence>
<feature type="chain" id="PRO_5008897751" evidence="1">
    <location>
        <begin position="18"/>
        <end position="70"/>
    </location>
</feature>
<keyword evidence="1" id="KW-0732">Signal</keyword>
<reference evidence="2 3" key="1">
    <citation type="journal article" date="2016" name="Nat. Commun.">
        <title>Extremotolerant tardigrade genome and improved radiotolerance of human cultured cells by tardigrade-unique protein.</title>
        <authorList>
            <person name="Hashimoto T."/>
            <person name="Horikawa D.D."/>
            <person name="Saito Y."/>
            <person name="Kuwahara H."/>
            <person name="Kozuka-Hata H."/>
            <person name="Shin-I T."/>
            <person name="Minakuchi Y."/>
            <person name="Ohishi K."/>
            <person name="Motoyama A."/>
            <person name="Aizu T."/>
            <person name="Enomoto A."/>
            <person name="Kondo K."/>
            <person name="Tanaka S."/>
            <person name="Hara Y."/>
            <person name="Koshikawa S."/>
            <person name="Sagara H."/>
            <person name="Miura T."/>
            <person name="Yokobori S."/>
            <person name="Miyagawa K."/>
            <person name="Suzuki Y."/>
            <person name="Kubo T."/>
            <person name="Oyama M."/>
            <person name="Kohara Y."/>
            <person name="Fujiyama A."/>
            <person name="Arakawa K."/>
            <person name="Katayama T."/>
            <person name="Toyoda A."/>
            <person name="Kunieda T."/>
        </authorList>
    </citation>
    <scope>NUCLEOTIDE SEQUENCE [LARGE SCALE GENOMIC DNA]</scope>
    <source>
        <strain evidence="2 3">YOKOZUNA-1</strain>
    </source>
</reference>
<feature type="signal peptide" evidence="1">
    <location>
        <begin position="1"/>
        <end position="17"/>
    </location>
</feature>
<gene>
    <name evidence="2" type="primary">RvY_05263-1</name>
    <name evidence="2" type="synonym">RvY_05263.1</name>
    <name evidence="2" type="ORF">RvY_05263</name>
</gene>
<comment type="caution">
    <text evidence="2">The sequence shown here is derived from an EMBL/GenBank/DDBJ whole genome shotgun (WGS) entry which is preliminary data.</text>
</comment>
<name>A0A1D1UXJ3_RAMVA</name>
<proteinExistence type="predicted"/>
<protein>
    <submittedName>
        <fullName evidence="2">Uncharacterized protein</fullName>
    </submittedName>
</protein>
<dbReference type="Proteomes" id="UP000186922">
    <property type="component" value="Unassembled WGS sequence"/>
</dbReference>
<keyword evidence="3" id="KW-1185">Reference proteome</keyword>
<dbReference type="EMBL" id="BDGG01000002">
    <property type="protein sequence ID" value="GAU93300.1"/>
    <property type="molecule type" value="Genomic_DNA"/>
</dbReference>
<dbReference type="AlphaFoldDB" id="A0A1D1UXJ3"/>
<accession>A0A1D1UXJ3</accession>
<sequence length="70" mass="8129">MLLFAISALLWFNKLFCSDNSVLLHCIPKELFSNVLFYPFCSALFLFFSLIRSCSKGIYSLQHFAFHITL</sequence>